<evidence type="ECO:0000313" key="3">
    <source>
        <dbReference type="Proteomes" id="UP000661025"/>
    </source>
</evidence>
<accession>A0A927LAV8</accession>
<gene>
    <name evidence="2" type="ORF">IHE70_40290</name>
</gene>
<dbReference type="EMBL" id="JACYXT010000025">
    <property type="protein sequence ID" value="MBD9729320.1"/>
    <property type="molecule type" value="Genomic_DNA"/>
</dbReference>
<dbReference type="InterPro" id="IPR036291">
    <property type="entry name" value="NAD(P)-bd_dom_sf"/>
</dbReference>
<dbReference type="Gene3D" id="3.40.50.720">
    <property type="entry name" value="NAD(P)-binding Rossmann-like Domain"/>
    <property type="match status" value="1"/>
</dbReference>
<dbReference type="PANTHER" id="PTHR43162">
    <property type="match status" value="1"/>
</dbReference>
<dbReference type="InterPro" id="IPR016040">
    <property type="entry name" value="NAD(P)-bd_dom"/>
</dbReference>
<organism evidence="2 3">
    <name type="scientific">Streptomyces caniscabiei</name>
    <dbReference type="NCBI Taxonomy" id="2746961"/>
    <lineage>
        <taxon>Bacteria</taxon>
        <taxon>Bacillati</taxon>
        <taxon>Actinomycetota</taxon>
        <taxon>Actinomycetes</taxon>
        <taxon>Kitasatosporales</taxon>
        <taxon>Streptomycetaceae</taxon>
        <taxon>Streptomyces</taxon>
    </lineage>
</organism>
<protein>
    <submittedName>
        <fullName evidence="2">NAD(P)H-binding protein</fullName>
    </submittedName>
</protein>
<dbReference type="AlphaFoldDB" id="A0A927LAV8"/>
<feature type="domain" description="NAD(P)-binding" evidence="1">
    <location>
        <begin position="7"/>
        <end position="179"/>
    </location>
</feature>
<dbReference type="RefSeq" id="WP_086802302.1">
    <property type="nucleotide sequence ID" value="NZ_JACYXT010000025.1"/>
</dbReference>
<evidence type="ECO:0000259" key="1">
    <source>
        <dbReference type="Pfam" id="PF13460"/>
    </source>
</evidence>
<dbReference type="InterPro" id="IPR051604">
    <property type="entry name" value="Ergot_Alk_Oxidoreductase"/>
</dbReference>
<evidence type="ECO:0000313" key="2">
    <source>
        <dbReference type="EMBL" id="MBD9729320.1"/>
    </source>
</evidence>
<name>A0A927LAV8_9ACTN</name>
<dbReference type="SUPFAM" id="SSF51735">
    <property type="entry name" value="NAD(P)-binding Rossmann-fold domains"/>
    <property type="match status" value="1"/>
</dbReference>
<proteinExistence type="predicted"/>
<dbReference type="PANTHER" id="PTHR43162:SF1">
    <property type="entry name" value="PRESTALK A DIFFERENTIATION PROTEIN A"/>
    <property type="match status" value="1"/>
</dbReference>
<comment type="caution">
    <text evidence="2">The sequence shown here is derived from an EMBL/GenBank/DDBJ whole genome shotgun (WGS) entry which is preliminary data.</text>
</comment>
<sequence>MTVLVTGSRGKVGSLLVRLLAERGVPVRAGSASPDKLTPPDGVPTVRLALDEPATFATALSGVTSVFLYCDSTHIRQFTADAVAAGVEHVVVMSADAVLRADADTNPIAAPHLAVERALAASPLTVTTLNCGALASNAASWAYVLRARGTVTLPFPDSYADPIDERDIAECAYAALTRPEVHGRSYHLTGPASLSFREEVAVIAEAAGRDIPVQPIPPAVWRAHKPDSMPDDIADALIELWAASTGPVPLSRDVETLTGHPARPFSEWAKQNAAAFAA</sequence>
<dbReference type="Proteomes" id="UP000661025">
    <property type="component" value="Unassembled WGS sequence"/>
</dbReference>
<reference evidence="2" key="1">
    <citation type="submission" date="2020-09" db="EMBL/GenBank/DDBJ databases">
        <title>Streptomyces canutascabiei sp. nov., which causes potato common scab and is distributed across the world.</title>
        <authorList>
            <person name="Nguyen H.P."/>
            <person name="Weisberg A.J."/>
            <person name="Chang J.H."/>
            <person name="Clarke C.R."/>
        </authorList>
    </citation>
    <scope>NUCLEOTIDE SEQUENCE</scope>
    <source>
        <strain evidence="2">ID-01-6.2a</strain>
    </source>
</reference>
<dbReference type="Pfam" id="PF13460">
    <property type="entry name" value="NAD_binding_10"/>
    <property type="match status" value="1"/>
</dbReference>